<dbReference type="Proteomes" id="UP001472074">
    <property type="component" value="Chromosome"/>
</dbReference>
<sequence>MEKFIEENLEKDIKSFEKNDDLYKRYLMYCQFYKLEPLTKRKFTNQLKNLNMGVKHHRMKNYVIEYGRWGVKLLPCKY</sequence>
<feature type="domain" description="DNA primase/nucleoside triphosphatase C-terminal" evidence="1">
    <location>
        <begin position="3"/>
        <end position="51"/>
    </location>
</feature>
<dbReference type="EMBL" id="CP151651">
    <property type="protein sequence ID" value="WZP07206.1"/>
    <property type="molecule type" value="Genomic_DNA"/>
</dbReference>
<dbReference type="Pfam" id="PF03288">
    <property type="entry name" value="Pox_D5"/>
    <property type="match status" value="1"/>
</dbReference>
<evidence type="ECO:0000259" key="1">
    <source>
        <dbReference type="Pfam" id="PF03288"/>
    </source>
</evidence>
<evidence type="ECO:0000313" key="3">
    <source>
        <dbReference type="Proteomes" id="UP001472074"/>
    </source>
</evidence>
<organism evidence="2 3">
    <name type="scientific">Cytobacillus pseudoceanisediminis</name>
    <dbReference type="NCBI Taxonomy" id="3051614"/>
    <lineage>
        <taxon>Bacteria</taxon>
        <taxon>Bacillati</taxon>
        <taxon>Bacillota</taxon>
        <taxon>Bacilli</taxon>
        <taxon>Bacillales</taxon>
        <taxon>Bacillaceae</taxon>
        <taxon>Cytobacillus</taxon>
    </lineage>
</organism>
<dbReference type="InterPro" id="IPR004968">
    <property type="entry name" value="DNA_primase/NTPase_C"/>
</dbReference>
<name>A0ABZ2ZH67_9BACI</name>
<dbReference type="RefSeq" id="WP_342025756.1">
    <property type="nucleotide sequence ID" value="NZ_CP151651.1"/>
</dbReference>
<dbReference type="InterPro" id="IPR036388">
    <property type="entry name" value="WH-like_DNA-bd_sf"/>
</dbReference>
<dbReference type="Gene3D" id="1.10.10.10">
    <property type="entry name" value="Winged helix-like DNA-binding domain superfamily/Winged helix DNA-binding domain"/>
    <property type="match status" value="1"/>
</dbReference>
<proteinExistence type="predicted"/>
<gene>
    <name evidence="2" type="ORF">AADC60_24650</name>
</gene>
<protein>
    <submittedName>
        <fullName evidence="2">Primase-like DNA-binding domain-containing protein</fullName>
    </submittedName>
</protein>
<accession>A0ABZ2ZH67</accession>
<reference evidence="2 3" key="1">
    <citation type="submission" date="2024-04" db="EMBL/GenBank/DDBJ databases">
        <title>Screening of coral probiotics and analysis of their probiotic properties.</title>
        <authorList>
            <person name="Wang S."/>
        </authorList>
    </citation>
    <scope>NUCLEOTIDE SEQUENCE [LARGE SCALE GENOMIC DNA]</scope>
    <source>
        <strain evidence="2 3">GXU-Z9</strain>
    </source>
</reference>
<evidence type="ECO:0000313" key="2">
    <source>
        <dbReference type="EMBL" id="WZP07206.1"/>
    </source>
</evidence>
<keyword evidence="3" id="KW-1185">Reference proteome</keyword>